<dbReference type="PROSITE" id="PS50249">
    <property type="entry name" value="MPN"/>
    <property type="match status" value="1"/>
</dbReference>
<reference evidence="9" key="3">
    <citation type="submission" date="2015-06" db="UniProtKB">
        <authorList>
            <consortium name="EnsemblMetazoa"/>
        </authorList>
    </citation>
    <scope>IDENTIFICATION</scope>
</reference>
<dbReference type="EnsemblMetazoa" id="CapteT189074">
    <property type="protein sequence ID" value="CapteP189074"/>
    <property type="gene ID" value="CapteG189074"/>
</dbReference>
<keyword evidence="5" id="KW-0482">Metalloprotease</keyword>
<dbReference type="EMBL" id="AMQN01048169">
    <property type="status" value="NOT_ANNOTATED_CDS"/>
    <property type="molecule type" value="Genomic_DNA"/>
</dbReference>
<dbReference type="PANTHER" id="PTHR30471:SF3">
    <property type="entry name" value="UPF0758 PROTEIN YEES-RELATED"/>
    <property type="match status" value="1"/>
</dbReference>
<reference evidence="8 10" key="2">
    <citation type="journal article" date="2013" name="Nature">
        <title>Insights into bilaterian evolution from three spiralian genomes.</title>
        <authorList>
            <person name="Simakov O."/>
            <person name="Marletaz F."/>
            <person name="Cho S.J."/>
            <person name="Edsinger-Gonzales E."/>
            <person name="Havlak P."/>
            <person name="Hellsten U."/>
            <person name="Kuo D.H."/>
            <person name="Larsson T."/>
            <person name="Lv J."/>
            <person name="Arendt D."/>
            <person name="Savage R."/>
            <person name="Osoegawa K."/>
            <person name="de Jong P."/>
            <person name="Grimwood J."/>
            <person name="Chapman J.A."/>
            <person name="Shapiro H."/>
            <person name="Aerts A."/>
            <person name="Otillar R.P."/>
            <person name="Terry A.Y."/>
            <person name="Boore J.L."/>
            <person name="Grigoriev I.V."/>
            <person name="Lindberg D.R."/>
            <person name="Seaver E.C."/>
            <person name="Weisblat D.A."/>
            <person name="Putnam N.H."/>
            <person name="Rokhsar D.S."/>
        </authorList>
    </citation>
    <scope>NUCLEOTIDE SEQUENCE</scope>
    <source>
        <strain evidence="8 10">I ESC-2004</strain>
    </source>
</reference>
<keyword evidence="4" id="KW-0862">Zinc</keyword>
<keyword evidence="1" id="KW-0645">Protease</keyword>
<dbReference type="OrthoDB" id="8115169at2759"/>
<feature type="compositionally biased region" description="Basic and acidic residues" evidence="6">
    <location>
        <begin position="161"/>
        <end position="180"/>
    </location>
</feature>
<evidence type="ECO:0000256" key="1">
    <source>
        <dbReference type="ARBA" id="ARBA00022670"/>
    </source>
</evidence>
<dbReference type="GO" id="GO:0046872">
    <property type="term" value="F:metal ion binding"/>
    <property type="evidence" value="ECO:0007669"/>
    <property type="project" value="UniProtKB-KW"/>
</dbReference>
<keyword evidence="2" id="KW-0479">Metal-binding</keyword>
<protein>
    <recommendedName>
        <fullName evidence="7">MPN domain-containing protein</fullName>
    </recommendedName>
</protein>
<feature type="domain" description="MPN" evidence="7">
    <location>
        <begin position="216"/>
        <end position="313"/>
    </location>
</feature>
<dbReference type="Gene3D" id="3.40.140.10">
    <property type="entry name" value="Cytidine Deaminase, domain 2"/>
    <property type="match status" value="1"/>
</dbReference>
<evidence type="ECO:0000256" key="5">
    <source>
        <dbReference type="ARBA" id="ARBA00023049"/>
    </source>
</evidence>
<keyword evidence="3" id="KW-0378">Hydrolase</keyword>
<dbReference type="EMBL" id="KB306822">
    <property type="protein sequence ID" value="ELT99530.1"/>
    <property type="molecule type" value="Genomic_DNA"/>
</dbReference>
<evidence type="ECO:0000313" key="9">
    <source>
        <dbReference type="EnsemblMetazoa" id="CapteP189074"/>
    </source>
</evidence>
<dbReference type="InterPro" id="IPR037518">
    <property type="entry name" value="MPN"/>
</dbReference>
<dbReference type="AlphaFoldDB" id="R7U8T5"/>
<proteinExistence type="predicted"/>
<evidence type="ECO:0000256" key="4">
    <source>
        <dbReference type="ARBA" id="ARBA00022833"/>
    </source>
</evidence>
<dbReference type="InterPro" id="IPR001405">
    <property type="entry name" value="UPF0758"/>
</dbReference>
<dbReference type="PROSITE" id="PS01302">
    <property type="entry name" value="UPF0758"/>
    <property type="match status" value="1"/>
</dbReference>
<dbReference type="HOGENOM" id="CLU_890181_0_0_1"/>
<evidence type="ECO:0000313" key="10">
    <source>
        <dbReference type="Proteomes" id="UP000014760"/>
    </source>
</evidence>
<evidence type="ECO:0000256" key="2">
    <source>
        <dbReference type="ARBA" id="ARBA00022723"/>
    </source>
</evidence>
<organism evidence="8">
    <name type="scientific">Capitella teleta</name>
    <name type="common">Polychaete worm</name>
    <dbReference type="NCBI Taxonomy" id="283909"/>
    <lineage>
        <taxon>Eukaryota</taxon>
        <taxon>Metazoa</taxon>
        <taxon>Spiralia</taxon>
        <taxon>Lophotrochozoa</taxon>
        <taxon>Annelida</taxon>
        <taxon>Polychaeta</taxon>
        <taxon>Sedentaria</taxon>
        <taxon>Scolecida</taxon>
        <taxon>Capitellidae</taxon>
        <taxon>Capitella</taxon>
    </lineage>
</organism>
<dbReference type="InterPro" id="IPR025657">
    <property type="entry name" value="RadC_JAB"/>
</dbReference>
<feature type="compositionally biased region" description="Basic and acidic residues" evidence="6">
    <location>
        <begin position="118"/>
        <end position="129"/>
    </location>
</feature>
<dbReference type="PANTHER" id="PTHR30471">
    <property type="entry name" value="DNA REPAIR PROTEIN RADC"/>
    <property type="match status" value="1"/>
</dbReference>
<dbReference type="Proteomes" id="UP000014760">
    <property type="component" value="Unassembled WGS sequence"/>
</dbReference>
<evidence type="ECO:0000259" key="7">
    <source>
        <dbReference type="PROSITE" id="PS50249"/>
    </source>
</evidence>
<accession>R7U8T5</accession>
<dbReference type="Pfam" id="PF04002">
    <property type="entry name" value="RadC"/>
    <property type="match status" value="1"/>
</dbReference>
<feature type="non-terminal residue" evidence="8">
    <location>
        <position position="313"/>
    </location>
</feature>
<sequence>MLGIEGMKKVCPVDGGWKKIKHPTDPKKDFNCTSCDKYGGAGCFQGNVTSKVMKAAAETPHEKNIRELREEIEHDPERFGGKASAKELLGDLDKIVSAIRASVDPRTEEGNESQSEEDSGRAIRVRQIDEPGGEYDPQGWGKSRRAQERERGRVGGNEKQSGVEERKRRSKKSDLEDAGQKDLFASPDLSGDERKQQIIENQRVLVKHDETGTIRAGTDTIHTYDDLAHFIAPIRKLAQEEMVAIVLDGNDKVINVIKHSKGQKASASVSPWTLGGAVVATPEAKSVWFAHNHPSGDPEPSLADVHVTHSLNE</sequence>
<evidence type="ECO:0000256" key="3">
    <source>
        <dbReference type="ARBA" id="ARBA00022801"/>
    </source>
</evidence>
<evidence type="ECO:0000256" key="6">
    <source>
        <dbReference type="SAM" id="MobiDB-lite"/>
    </source>
</evidence>
<dbReference type="InterPro" id="IPR020891">
    <property type="entry name" value="UPF0758_CS"/>
</dbReference>
<dbReference type="GO" id="GO:0006508">
    <property type="term" value="P:proteolysis"/>
    <property type="evidence" value="ECO:0007669"/>
    <property type="project" value="UniProtKB-KW"/>
</dbReference>
<keyword evidence="10" id="KW-1185">Reference proteome</keyword>
<gene>
    <name evidence="8" type="ORF">CAPTEDRAFT_189074</name>
</gene>
<feature type="region of interest" description="Disordered" evidence="6">
    <location>
        <begin position="292"/>
        <end position="313"/>
    </location>
</feature>
<feature type="region of interest" description="Disordered" evidence="6">
    <location>
        <begin position="100"/>
        <end position="194"/>
    </location>
</feature>
<dbReference type="GO" id="GO:0008237">
    <property type="term" value="F:metallopeptidase activity"/>
    <property type="evidence" value="ECO:0007669"/>
    <property type="project" value="UniProtKB-KW"/>
</dbReference>
<reference evidence="10" key="1">
    <citation type="submission" date="2012-12" db="EMBL/GenBank/DDBJ databases">
        <authorList>
            <person name="Hellsten U."/>
            <person name="Grimwood J."/>
            <person name="Chapman J.A."/>
            <person name="Shapiro H."/>
            <person name="Aerts A."/>
            <person name="Otillar R.P."/>
            <person name="Terry A.Y."/>
            <person name="Boore J.L."/>
            <person name="Simakov O."/>
            <person name="Marletaz F."/>
            <person name="Cho S.-J."/>
            <person name="Edsinger-Gonzales E."/>
            <person name="Havlak P."/>
            <person name="Kuo D.-H."/>
            <person name="Larsson T."/>
            <person name="Lv J."/>
            <person name="Arendt D."/>
            <person name="Savage R."/>
            <person name="Osoegawa K."/>
            <person name="de Jong P."/>
            <person name="Lindberg D.R."/>
            <person name="Seaver E.C."/>
            <person name="Weisblat D.A."/>
            <person name="Putnam N.H."/>
            <person name="Grigoriev I.V."/>
            <person name="Rokhsar D.S."/>
        </authorList>
    </citation>
    <scope>NUCLEOTIDE SEQUENCE</scope>
    <source>
        <strain evidence="10">I ESC-2004</strain>
    </source>
</reference>
<evidence type="ECO:0000313" key="8">
    <source>
        <dbReference type="EMBL" id="ELT99530.1"/>
    </source>
</evidence>
<name>R7U8T5_CAPTE</name>